<feature type="domain" description="Enoyl reductase (ER)" evidence="3">
    <location>
        <begin position="24"/>
        <end position="356"/>
    </location>
</feature>
<organism evidence="4 5">
    <name type="scientific">Phlyctema vagabunda</name>
    <dbReference type="NCBI Taxonomy" id="108571"/>
    <lineage>
        <taxon>Eukaryota</taxon>
        <taxon>Fungi</taxon>
        <taxon>Dikarya</taxon>
        <taxon>Ascomycota</taxon>
        <taxon>Pezizomycotina</taxon>
        <taxon>Leotiomycetes</taxon>
        <taxon>Helotiales</taxon>
        <taxon>Dermateaceae</taxon>
        <taxon>Phlyctema</taxon>
    </lineage>
</organism>
<keyword evidence="2" id="KW-0560">Oxidoreductase</keyword>
<gene>
    <name evidence="4" type="ORF">PVAG01_04898</name>
</gene>
<evidence type="ECO:0000313" key="5">
    <source>
        <dbReference type="Proteomes" id="UP001629113"/>
    </source>
</evidence>
<reference evidence="4 5" key="1">
    <citation type="submission" date="2024-06" db="EMBL/GenBank/DDBJ databases">
        <title>Complete genome of Phlyctema vagabunda strain 19-DSS-EL-015.</title>
        <authorList>
            <person name="Fiorenzani C."/>
        </authorList>
    </citation>
    <scope>NUCLEOTIDE SEQUENCE [LARGE SCALE GENOMIC DNA]</scope>
    <source>
        <strain evidence="4 5">19-DSS-EL-015</strain>
    </source>
</reference>
<dbReference type="InterPro" id="IPR013149">
    <property type="entry name" value="ADH-like_C"/>
</dbReference>
<dbReference type="InterPro" id="IPR013154">
    <property type="entry name" value="ADH-like_N"/>
</dbReference>
<dbReference type="PANTHER" id="PTHR45348">
    <property type="entry name" value="HYPOTHETICAL OXIDOREDUCTASE (EUROFUNG)"/>
    <property type="match status" value="1"/>
</dbReference>
<sequence>MKALVANRGILNRSANLLSGKSIGQGVKVAEVPKPTISQNEILVKVHATALNPIDFKFIDFIAPSGSITGCDFAGVVVEVGKIASGTWKVGDRVAGFVQGGVSNEHGSFAEYVKAERDLVWKIPEEVADEDASTYGVSAVTAMQALNLHLDIPWADEVEKEGKTDKGSAVLIYAGSTTVGMFAIQIAKKAGCTVVTTASPHSFDLVKSYGADHVFDYRSLNAVNDIKKAFPHISRALDCISEGNSTNFCAEVLKQNGGKVITLLDTKTKVPGIEARMIMSFQLLGREFAWLPPIGPKFPASSSDREGLARFYGSLSTLVKELRPPPVGVLDGGFDSVLEGLSNLREGKVSGCKLVVKY</sequence>
<evidence type="ECO:0000256" key="1">
    <source>
        <dbReference type="ARBA" id="ARBA00008072"/>
    </source>
</evidence>
<accession>A0ABR4PII1</accession>
<dbReference type="InterPro" id="IPR020843">
    <property type="entry name" value="ER"/>
</dbReference>
<proteinExistence type="inferred from homology"/>
<comment type="similarity">
    <text evidence="1">Belongs to the zinc-containing alcohol dehydrogenase family.</text>
</comment>
<dbReference type="Gene3D" id="3.40.50.720">
    <property type="entry name" value="NAD(P)-binding Rossmann-like Domain"/>
    <property type="match status" value="1"/>
</dbReference>
<dbReference type="Gene3D" id="3.90.180.10">
    <property type="entry name" value="Medium-chain alcohol dehydrogenases, catalytic domain"/>
    <property type="match status" value="1"/>
</dbReference>
<evidence type="ECO:0000259" key="3">
    <source>
        <dbReference type="SMART" id="SM00829"/>
    </source>
</evidence>
<dbReference type="Proteomes" id="UP001629113">
    <property type="component" value="Unassembled WGS sequence"/>
</dbReference>
<evidence type="ECO:0000313" key="4">
    <source>
        <dbReference type="EMBL" id="KAL3423151.1"/>
    </source>
</evidence>
<dbReference type="CDD" id="cd08249">
    <property type="entry name" value="enoyl_reductase_like"/>
    <property type="match status" value="1"/>
</dbReference>
<dbReference type="Pfam" id="PF08240">
    <property type="entry name" value="ADH_N"/>
    <property type="match status" value="1"/>
</dbReference>
<comment type="caution">
    <text evidence="4">The sequence shown here is derived from an EMBL/GenBank/DDBJ whole genome shotgun (WGS) entry which is preliminary data.</text>
</comment>
<keyword evidence="5" id="KW-1185">Reference proteome</keyword>
<dbReference type="SUPFAM" id="SSF51735">
    <property type="entry name" value="NAD(P)-binding Rossmann-fold domains"/>
    <property type="match status" value="1"/>
</dbReference>
<protein>
    <submittedName>
        <fullName evidence="4">TOXD</fullName>
    </submittedName>
</protein>
<dbReference type="PANTHER" id="PTHR45348:SF7">
    <property type="entry name" value="ZINC BINDING OXIDOREDUCTASE, PUTATIVE-RELATED"/>
    <property type="match status" value="1"/>
</dbReference>
<dbReference type="InterPro" id="IPR047122">
    <property type="entry name" value="Trans-enoyl_RdTase-like"/>
</dbReference>
<dbReference type="InterPro" id="IPR011032">
    <property type="entry name" value="GroES-like_sf"/>
</dbReference>
<dbReference type="Pfam" id="PF00107">
    <property type="entry name" value="ADH_zinc_N"/>
    <property type="match status" value="1"/>
</dbReference>
<dbReference type="SUPFAM" id="SSF50129">
    <property type="entry name" value="GroES-like"/>
    <property type="match status" value="1"/>
</dbReference>
<dbReference type="EMBL" id="JBFCZG010000004">
    <property type="protein sequence ID" value="KAL3423151.1"/>
    <property type="molecule type" value="Genomic_DNA"/>
</dbReference>
<name>A0ABR4PII1_9HELO</name>
<evidence type="ECO:0000256" key="2">
    <source>
        <dbReference type="ARBA" id="ARBA00023002"/>
    </source>
</evidence>
<dbReference type="SMART" id="SM00829">
    <property type="entry name" value="PKS_ER"/>
    <property type="match status" value="1"/>
</dbReference>
<dbReference type="InterPro" id="IPR036291">
    <property type="entry name" value="NAD(P)-bd_dom_sf"/>
</dbReference>